<dbReference type="CDD" id="cd00405">
    <property type="entry name" value="PRAI"/>
    <property type="match status" value="1"/>
</dbReference>
<evidence type="ECO:0000256" key="1">
    <source>
        <dbReference type="ARBA" id="ARBA00004664"/>
    </source>
</evidence>
<dbReference type="FunFam" id="3.20.20.70:FF:000075">
    <property type="entry name" value="Tryptophan biosynthesis protein TRP1"/>
    <property type="match status" value="1"/>
</dbReference>
<evidence type="ECO:0000259" key="8">
    <source>
        <dbReference type="Pfam" id="PF00697"/>
    </source>
</evidence>
<dbReference type="GO" id="GO:0000162">
    <property type="term" value="P:L-tryptophan biosynthetic process"/>
    <property type="evidence" value="ECO:0007669"/>
    <property type="project" value="UniProtKB-KW"/>
</dbReference>
<dbReference type="Proteomes" id="UP001604336">
    <property type="component" value="Unassembled WGS sequence"/>
</dbReference>
<organism evidence="9 10">
    <name type="scientific">Abeliophyllum distichum</name>
    <dbReference type="NCBI Taxonomy" id="126358"/>
    <lineage>
        <taxon>Eukaryota</taxon>
        <taxon>Viridiplantae</taxon>
        <taxon>Streptophyta</taxon>
        <taxon>Embryophyta</taxon>
        <taxon>Tracheophyta</taxon>
        <taxon>Spermatophyta</taxon>
        <taxon>Magnoliopsida</taxon>
        <taxon>eudicotyledons</taxon>
        <taxon>Gunneridae</taxon>
        <taxon>Pentapetalae</taxon>
        <taxon>asterids</taxon>
        <taxon>lamiids</taxon>
        <taxon>Lamiales</taxon>
        <taxon>Oleaceae</taxon>
        <taxon>Forsythieae</taxon>
        <taxon>Abeliophyllum</taxon>
    </lineage>
</organism>
<evidence type="ECO:0000256" key="4">
    <source>
        <dbReference type="ARBA" id="ARBA00022605"/>
    </source>
</evidence>
<dbReference type="EC" id="5.3.1.24" evidence="3"/>
<keyword evidence="4" id="KW-0028">Amino-acid biosynthesis</keyword>
<keyword evidence="6" id="KW-0057">Aromatic amino acid biosynthesis</keyword>
<comment type="similarity">
    <text evidence="2">Belongs to the TrpF family.</text>
</comment>
<sequence>MLSGINMGTQFQTEVFRMPRCPGLPQTYISTVKCWGLNGREMHPSSTKTFRKMEITCTLSQSVKVSHSNKEHEVNRPLVKICGITSARDAAVAAEAGANFIGMIIWPNSKRSISLPVAKEISKVARSYGVEPVGVFVDDDAETILQASDKADLEYVQLHGNASRASFPVLVRENQVIYVLHANQDGDLLNSISDEQASLVDWVLVDSAKGGSGKGFNWSRFKLPPIRSKQGWMLAGGIKPENVYEALSTLKPHGVDVSSGVCAPDGIQKDKSRIMSFMGTVNSVHY</sequence>
<evidence type="ECO:0000313" key="9">
    <source>
        <dbReference type="EMBL" id="KAL2526571.1"/>
    </source>
</evidence>
<protein>
    <recommendedName>
        <fullName evidence="3">phosphoribosylanthranilate isomerase</fullName>
        <ecNumber evidence="3">5.3.1.24</ecNumber>
    </recommendedName>
</protein>
<name>A0ABD1UND4_9LAMI</name>
<dbReference type="SUPFAM" id="SSF51366">
    <property type="entry name" value="Ribulose-phoshate binding barrel"/>
    <property type="match status" value="1"/>
</dbReference>
<evidence type="ECO:0000256" key="3">
    <source>
        <dbReference type="ARBA" id="ARBA00012572"/>
    </source>
</evidence>
<dbReference type="InterPro" id="IPR001240">
    <property type="entry name" value="PRAI_dom"/>
</dbReference>
<dbReference type="EMBL" id="JBFOLK010000003">
    <property type="protein sequence ID" value="KAL2526571.1"/>
    <property type="molecule type" value="Genomic_DNA"/>
</dbReference>
<keyword evidence="5" id="KW-0822">Tryptophan biosynthesis</keyword>
<dbReference type="InterPro" id="IPR013785">
    <property type="entry name" value="Aldolase_TIM"/>
</dbReference>
<comment type="pathway">
    <text evidence="1">Amino-acid biosynthesis; L-tryptophan biosynthesis; L-tryptophan from chorismate: step 3/5.</text>
</comment>
<dbReference type="InterPro" id="IPR044643">
    <property type="entry name" value="TrpF_fam"/>
</dbReference>
<reference evidence="10" key="1">
    <citation type="submission" date="2024-07" db="EMBL/GenBank/DDBJ databases">
        <title>Two chromosome-level genome assemblies of Korean endemic species Abeliophyllum distichum and Forsythia ovata (Oleaceae).</title>
        <authorList>
            <person name="Jang H."/>
        </authorList>
    </citation>
    <scope>NUCLEOTIDE SEQUENCE [LARGE SCALE GENOMIC DNA]</scope>
</reference>
<evidence type="ECO:0000256" key="7">
    <source>
        <dbReference type="ARBA" id="ARBA00023235"/>
    </source>
</evidence>
<gene>
    <name evidence="9" type="ORF">Adt_11625</name>
</gene>
<evidence type="ECO:0000256" key="2">
    <source>
        <dbReference type="ARBA" id="ARBA00007571"/>
    </source>
</evidence>
<dbReference type="PANTHER" id="PTHR42894">
    <property type="entry name" value="N-(5'-PHOSPHORIBOSYL)ANTHRANILATE ISOMERASE"/>
    <property type="match status" value="1"/>
</dbReference>
<dbReference type="PANTHER" id="PTHR42894:SF1">
    <property type="entry name" value="N-(5'-PHOSPHORIBOSYL)ANTHRANILATE ISOMERASE"/>
    <property type="match status" value="1"/>
</dbReference>
<dbReference type="InterPro" id="IPR011060">
    <property type="entry name" value="RibuloseP-bd_barrel"/>
</dbReference>
<keyword evidence="10" id="KW-1185">Reference proteome</keyword>
<evidence type="ECO:0000313" key="10">
    <source>
        <dbReference type="Proteomes" id="UP001604336"/>
    </source>
</evidence>
<proteinExistence type="inferred from homology"/>
<evidence type="ECO:0000256" key="5">
    <source>
        <dbReference type="ARBA" id="ARBA00022822"/>
    </source>
</evidence>
<dbReference type="GO" id="GO:0004640">
    <property type="term" value="F:phosphoribosylanthranilate isomerase activity"/>
    <property type="evidence" value="ECO:0007669"/>
    <property type="project" value="UniProtKB-EC"/>
</dbReference>
<accession>A0ABD1UND4</accession>
<evidence type="ECO:0000256" key="6">
    <source>
        <dbReference type="ARBA" id="ARBA00023141"/>
    </source>
</evidence>
<feature type="domain" description="N-(5'phosphoribosyl) anthranilate isomerase (PRAI)" evidence="8">
    <location>
        <begin position="79"/>
        <end position="278"/>
    </location>
</feature>
<dbReference type="AlphaFoldDB" id="A0ABD1UND4"/>
<dbReference type="Gene3D" id="3.20.20.70">
    <property type="entry name" value="Aldolase class I"/>
    <property type="match status" value="1"/>
</dbReference>
<comment type="caution">
    <text evidence="9">The sequence shown here is derived from an EMBL/GenBank/DDBJ whole genome shotgun (WGS) entry which is preliminary data.</text>
</comment>
<dbReference type="HAMAP" id="MF_00135">
    <property type="entry name" value="PRAI"/>
    <property type="match status" value="1"/>
</dbReference>
<dbReference type="Pfam" id="PF00697">
    <property type="entry name" value="PRAI"/>
    <property type="match status" value="1"/>
</dbReference>
<keyword evidence="7 9" id="KW-0413">Isomerase</keyword>